<evidence type="ECO:0000256" key="1">
    <source>
        <dbReference type="SAM" id="MobiDB-lite"/>
    </source>
</evidence>
<feature type="compositionally biased region" description="Acidic residues" evidence="1">
    <location>
        <begin position="16"/>
        <end position="29"/>
    </location>
</feature>
<dbReference type="EMBL" id="MCFL01000009">
    <property type="protein sequence ID" value="ORZ38391.1"/>
    <property type="molecule type" value="Genomic_DNA"/>
</dbReference>
<feature type="region of interest" description="Disordered" evidence="1">
    <location>
        <begin position="382"/>
        <end position="421"/>
    </location>
</feature>
<feature type="region of interest" description="Disordered" evidence="1">
    <location>
        <begin position="340"/>
        <end position="363"/>
    </location>
</feature>
<feature type="region of interest" description="Disordered" evidence="1">
    <location>
        <begin position="457"/>
        <end position="503"/>
    </location>
</feature>
<feature type="region of interest" description="Disordered" evidence="1">
    <location>
        <begin position="60"/>
        <end position="134"/>
    </location>
</feature>
<feature type="region of interest" description="Disordered" evidence="1">
    <location>
        <begin position="1"/>
        <end position="34"/>
    </location>
</feature>
<reference evidence="2 3" key="1">
    <citation type="submission" date="2016-07" db="EMBL/GenBank/DDBJ databases">
        <title>Pervasive Adenine N6-methylation of Active Genes in Fungi.</title>
        <authorList>
            <consortium name="DOE Joint Genome Institute"/>
            <person name="Mondo S.J."/>
            <person name="Dannebaum R.O."/>
            <person name="Kuo R.C."/>
            <person name="Labutti K."/>
            <person name="Haridas S."/>
            <person name="Kuo A."/>
            <person name="Salamov A."/>
            <person name="Ahrendt S.R."/>
            <person name="Lipzen A."/>
            <person name="Sullivan W."/>
            <person name="Andreopoulos W.B."/>
            <person name="Clum A."/>
            <person name="Lindquist E."/>
            <person name="Daum C."/>
            <person name="Ramamoorthy G.K."/>
            <person name="Gryganskyi A."/>
            <person name="Culley D."/>
            <person name="Magnuson J.K."/>
            <person name="James T.Y."/>
            <person name="O'Malley M.A."/>
            <person name="Stajich J.E."/>
            <person name="Spatafora J.W."/>
            <person name="Visel A."/>
            <person name="Grigoriev I.V."/>
        </authorList>
    </citation>
    <scope>NUCLEOTIDE SEQUENCE [LARGE SCALE GENOMIC DNA]</scope>
    <source>
        <strain evidence="2 3">PL171</strain>
    </source>
</reference>
<accession>A0A1Y2HXB9</accession>
<dbReference type="AlphaFoldDB" id="A0A1Y2HXB9"/>
<dbReference type="Proteomes" id="UP000193411">
    <property type="component" value="Unassembled WGS sequence"/>
</dbReference>
<proteinExistence type="predicted"/>
<comment type="caution">
    <text evidence="2">The sequence shown here is derived from an EMBL/GenBank/DDBJ whole genome shotgun (WGS) entry which is preliminary data.</text>
</comment>
<keyword evidence="3" id="KW-1185">Reference proteome</keyword>
<sequence>MSHHYNPAGLAASVSDDADTFTYDTEDDSSMVSYSTSRLLRLTHSHVPHALSPPQQLLDHVDEDTLPPLPETPPSSVTSSTMSESQNEHEHPHYPVDSLELAPITSSSSASQDQSNKKAFRPPPSSFFSPDDSLLATRRRTATLPVPDVRATVEAVVHPGIAFPPTDVTLASLGLLHSHGHSADDQEVQEEEEEDLPIGSRIMDSNSRPASPAVMPSMHGHGDLSLEESLRESRFGAQQCQGYEEAEVGMVMDQSRESLAPGPLLTSSHVLEPNTSSIILNASLLPGLRCPASPIRRPSFPLALADTSTIADSSHLALPPAAQHDPSSLSSSLSASLDSSASLATDDPDDTQSSIVLDHPADSTHMFTPPSAVISLDHARFSSSSSSSSSSSTSGSGSTSTSSSGSSRHGPRTNRDGNAGESNLLIDQVDCTPSVPADHLVLLGTLVEAPVDVADTQRTPYTPASSLRMDGADENADEDAGCQDGSGDGDGGQDEPCTPHSSVADLSESLGQLDRGRVATAEATAVGIVHSPSAETLVGDDAPAELDSRNGEFEFHDGLKKARVGAAHVLPSWRMCRLTRRKVCLAVAVLLVPLIAGAVHVWLRAEKTKAGSVEEVVASDFKQQVVPLTDSLTASDPTARDECSEPVGSPLVLDGIANAAVHSETPAASEEPNVDLSYLNPDTPVDVDPPAPPLRRTPIVSPADLARFTSLLTSLASLNAWIAQYATAAKAYTDYLTADACWKRIHVDATCRIALNADGYVHHVESIRASVDELRVAVGSIAGRFESGTGSAKQAVETSRAVAGQVSDMLSAFKCGLHTHPDPGAEENVDHLFSDEARLGSDREARIECFKCSALRFKAVSCGLGKDGGSLCSQLQAIRSVLTREEGDTGEEPNIADEQELEQWVKEQVARSRAV</sequence>
<feature type="compositionally biased region" description="Acidic residues" evidence="1">
    <location>
        <begin position="472"/>
        <end position="481"/>
    </location>
</feature>
<feature type="compositionally biased region" description="Low complexity" evidence="1">
    <location>
        <begin position="382"/>
        <end position="407"/>
    </location>
</feature>
<feature type="compositionally biased region" description="Low complexity" evidence="1">
    <location>
        <begin position="74"/>
        <end position="85"/>
    </location>
</feature>
<organism evidence="2 3">
    <name type="scientific">Catenaria anguillulae PL171</name>
    <dbReference type="NCBI Taxonomy" id="765915"/>
    <lineage>
        <taxon>Eukaryota</taxon>
        <taxon>Fungi</taxon>
        <taxon>Fungi incertae sedis</taxon>
        <taxon>Blastocladiomycota</taxon>
        <taxon>Blastocladiomycetes</taxon>
        <taxon>Blastocladiales</taxon>
        <taxon>Catenariaceae</taxon>
        <taxon>Catenaria</taxon>
    </lineage>
</organism>
<evidence type="ECO:0000313" key="3">
    <source>
        <dbReference type="Proteomes" id="UP000193411"/>
    </source>
</evidence>
<name>A0A1Y2HXB9_9FUNG</name>
<protein>
    <submittedName>
        <fullName evidence="2">Uncharacterized protein</fullName>
    </submittedName>
</protein>
<feature type="region of interest" description="Disordered" evidence="1">
    <location>
        <begin position="200"/>
        <end position="222"/>
    </location>
</feature>
<evidence type="ECO:0000313" key="2">
    <source>
        <dbReference type="EMBL" id="ORZ38391.1"/>
    </source>
</evidence>
<gene>
    <name evidence="2" type="ORF">BCR44DRAFT_1497478</name>
</gene>